<feature type="transmembrane region" description="Helical" evidence="1">
    <location>
        <begin position="183"/>
        <end position="201"/>
    </location>
</feature>
<proteinExistence type="predicted"/>
<sequence>MDRKKLHRSFWFSIWPKVILTLLLFVPAVAQRPYDPANTSAVVAAVLSRPLINGLPALLPVAKLALLLAVILPVVSGRFSKRLLMGYYGFFLIPVAIFQNIAVTAEYNLAWLVGNTLLQLVVAAYCLYDFFEHKSEIRSGDFSKGRAWVIPLMLLAFLMPYGVDASGNIQPVFSGAVIWNEAAVTYCMITPVVLGMLLMYSKGVCKPVLSIIAYAGLLFGLLNMMTWFVMQSQNWWMGVLHLPLLILSISGLLTAREKTAPAPALSGSLP</sequence>
<evidence type="ECO:0000256" key="1">
    <source>
        <dbReference type="SAM" id="Phobius"/>
    </source>
</evidence>
<feature type="transmembrane region" description="Helical" evidence="1">
    <location>
        <begin position="87"/>
        <end position="103"/>
    </location>
</feature>
<feature type="transmembrane region" description="Helical" evidence="1">
    <location>
        <begin position="147"/>
        <end position="163"/>
    </location>
</feature>
<gene>
    <name evidence="2" type="ORF">LARV_00271</name>
</gene>
<dbReference type="EMBL" id="DF967972">
    <property type="protein sequence ID" value="GAP12535.1"/>
    <property type="molecule type" value="Genomic_DNA"/>
</dbReference>
<evidence type="ECO:0000313" key="2">
    <source>
        <dbReference type="EMBL" id="GAP12535.1"/>
    </source>
</evidence>
<keyword evidence="1" id="KW-1133">Transmembrane helix</keyword>
<feature type="transmembrane region" description="Helical" evidence="1">
    <location>
        <begin position="54"/>
        <end position="75"/>
    </location>
</feature>
<keyword evidence="1" id="KW-0472">Membrane</keyword>
<feature type="transmembrane region" description="Helical" evidence="1">
    <location>
        <begin position="208"/>
        <end position="229"/>
    </location>
</feature>
<keyword evidence="3" id="KW-1185">Reference proteome</keyword>
<organism evidence="2">
    <name type="scientific">Longilinea arvoryzae</name>
    <dbReference type="NCBI Taxonomy" id="360412"/>
    <lineage>
        <taxon>Bacteria</taxon>
        <taxon>Bacillati</taxon>
        <taxon>Chloroflexota</taxon>
        <taxon>Anaerolineae</taxon>
        <taxon>Anaerolineales</taxon>
        <taxon>Anaerolineaceae</taxon>
        <taxon>Longilinea</taxon>
    </lineage>
</organism>
<protein>
    <submittedName>
        <fullName evidence="2">Uncharacterized protein</fullName>
    </submittedName>
</protein>
<evidence type="ECO:0000313" key="3">
    <source>
        <dbReference type="Proteomes" id="UP000055060"/>
    </source>
</evidence>
<dbReference type="STRING" id="360412.LARV_00271"/>
<dbReference type="Proteomes" id="UP000055060">
    <property type="component" value="Unassembled WGS sequence"/>
</dbReference>
<name>A0A0S7B6C3_9CHLR</name>
<accession>A0A0S7B6C3</accession>
<feature type="transmembrane region" description="Helical" evidence="1">
    <location>
        <begin position="235"/>
        <end position="255"/>
    </location>
</feature>
<keyword evidence="1" id="KW-0812">Transmembrane</keyword>
<dbReference type="RefSeq" id="WP_075071949.1">
    <property type="nucleotide sequence ID" value="NZ_DF967972.1"/>
</dbReference>
<dbReference type="OrthoDB" id="5192627at2"/>
<feature type="transmembrane region" description="Helical" evidence="1">
    <location>
        <begin position="109"/>
        <end position="127"/>
    </location>
</feature>
<reference evidence="2" key="1">
    <citation type="submission" date="2015-07" db="EMBL/GenBank/DDBJ databases">
        <title>Draft Genome Sequences of Anaerolinea thermolimosa IMO-1, Bellilinea caldifistulae GOMI-1, Leptolinea tardivitalis YMTK-2, Levilinea saccharolytica KIBI-1,Longilinea arvoryzae KOME-1, Previously Described as Members of the Anaerolineaceae (Chloroflexi).</title>
        <authorList>
            <person name="Sekiguchi Y."/>
            <person name="Ohashi A."/>
            <person name="Matsuura N."/>
            <person name="Tourlousse M.D."/>
        </authorList>
    </citation>
    <scope>NUCLEOTIDE SEQUENCE [LARGE SCALE GENOMIC DNA]</scope>
    <source>
        <strain evidence="2">KOME-1</strain>
    </source>
</reference>
<dbReference type="AlphaFoldDB" id="A0A0S7B6C3"/>